<sequence length="33" mass="3609">MATATIHRVHADRRASMMMCGCDAMCCRMSGTC</sequence>
<dbReference type="KEGG" id="acij:JS278_01033"/>
<evidence type="ECO:0000313" key="2">
    <source>
        <dbReference type="Proteomes" id="UP000251995"/>
    </source>
</evidence>
<protein>
    <submittedName>
        <fullName evidence="1">Uncharacterized protein</fullName>
    </submittedName>
</protein>
<dbReference type="EMBL" id="CP025198">
    <property type="protein sequence ID" value="AXE38216.1"/>
    <property type="molecule type" value="Genomic_DNA"/>
</dbReference>
<dbReference type="AlphaFoldDB" id="A0A344USG8"/>
<keyword evidence="2" id="KW-1185">Reference proteome</keyword>
<accession>A0A344USG8</accession>
<name>A0A344USG8_9ACTN</name>
<gene>
    <name evidence="1" type="ORF">JS278_01033</name>
</gene>
<reference evidence="1 2" key="1">
    <citation type="submission" date="2017-12" db="EMBL/GenBank/DDBJ databases">
        <title>The whole genome sequence of the Acidipropionibacterium virtanenii sp. nov. type strain JS278.</title>
        <authorList>
            <person name="Laine P."/>
            <person name="Deptula P."/>
            <person name="Varmanen P."/>
            <person name="Auvinen P."/>
        </authorList>
    </citation>
    <scope>NUCLEOTIDE SEQUENCE [LARGE SCALE GENOMIC DNA]</scope>
    <source>
        <strain evidence="1 2">JS278</strain>
    </source>
</reference>
<proteinExistence type="predicted"/>
<dbReference type="Proteomes" id="UP000251995">
    <property type="component" value="Chromosome"/>
</dbReference>
<evidence type="ECO:0000313" key="1">
    <source>
        <dbReference type="EMBL" id="AXE38216.1"/>
    </source>
</evidence>
<organism evidence="1 2">
    <name type="scientific">Acidipropionibacterium virtanenii</name>
    <dbReference type="NCBI Taxonomy" id="2057246"/>
    <lineage>
        <taxon>Bacteria</taxon>
        <taxon>Bacillati</taxon>
        <taxon>Actinomycetota</taxon>
        <taxon>Actinomycetes</taxon>
        <taxon>Propionibacteriales</taxon>
        <taxon>Propionibacteriaceae</taxon>
        <taxon>Acidipropionibacterium</taxon>
    </lineage>
</organism>